<organism evidence="2 3">
    <name type="scientific">Desulfomonile tiedjei</name>
    <dbReference type="NCBI Taxonomy" id="2358"/>
    <lineage>
        <taxon>Bacteria</taxon>
        <taxon>Pseudomonadati</taxon>
        <taxon>Thermodesulfobacteriota</taxon>
        <taxon>Desulfomonilia</taxon>
        <taxon>Desulfomonilales</taxon>
        <taxon>Desulfomonilaceae</taxon>
        <taxon>Desulfomonile</taxon>
    </lineage>
</organism>
<comment type="caution">
    <text evidence="2">The sequence shown here is derived from an EMBL/GenBank/DDBJ whole genome shotgun (WGS) entry which is preliminary data.</text>
</comment>
<dbReference type="Pfam" id="PF03259">
    <property type="entry name" value="Robl_LC7"/>
    <property type="match status" value="1"/>
</dbReference>
<dbReference type="SUPFAM" id="SSF103196">
    <property type="entry name" value="Roadblock/LC7 domain"/>
    <property type="match status" value="1"/>
</dbReference>
<evidence type="ECO:0000313" key="3">
    <source>
        <dbReference type="Proteomes" id="UP000807825"/>
    </source>
</evidence>
<protein>
    <submittedName>
        <fullName evidence="2">Roadblock/LC7 domain-containing protein</fullName>
    </submittedName>
</protein>
<dbReference type="PANTHER" id="PTHR36222">
    <property type="entry name" value="SERINE PROTEASE INHIBITOR RV3364C"/>
    <property type="match status" value="1"/>
</dbReference>
<dbReference type="AlphaFoldDB" id="A0A9D6Z1Y1"/>
<feature type="domain" description="Roadblock/LAMTOR2" evidence="1">
    <location>
        <begin position="4"/>
        <end position="94"/>
    </location>
</feature>
<dbReference type="InterPro" id="IPR053141">
    <property type="entry name" value="Mycobact_SerProt_Inhib_Rv3364c"/>
</dbReference>
<gene>
    <name evidence="2" type="ORF">HY912_01660</name>
</gene>
<dbReference type="EMBL" id="JACRDE010000049">
    <property type="protein sequence ID" value="MBI5248175.1"/>
    <property type="molecule type" value="Genomic_DNA"/>
</dbReference>
<dbReference type="Proteomes" id="UP000807825">
    <property type="component" value="Unassembled WGS sequence"/>
</dbReference>
<proteinExistence type="predicted"/>
<dbReference type="Gene3D" id="3.30.450.30">
    <property type="entry name" value="Dynein light chain 2a, cytoplasmic"/>
    <property type="match status" value="1"/>
</dbReference>
<dbReference type="SMART" id="SM00960">
    <property type="entry name" value="Robl_LC7"/>
    <property type="match status" value="1"/>
</dbReference>
<sequence>MANLKNLINDFVKVEGINAAVVVGRDGFVIEGISNDGKLDVETLGAVISTGLGTSEVMGRELSVGALTQSMIEFDNGVLVMGTLGKESLLCLVCQPGANLGNVRLQMKKRSPDLASAL</sequence>
<evidence type="ECO:0000259" key="1">
    <source>
        <dbReference type="SMART" id="SM00960"/>
    </source>
</evidence>
<name>A0A9D6Z1Y1_9BACT</name>
<dbReference type="InterPro" id="IPR004942">
    <property type="entry name" value="Roadblock/LAMTOR2_dom"/>
</dbReference>
<accession>A0A9D6Z1Y1</accession>
<evidence type="ECO:0000313" key="2">
    <source>
        <dbReference type="EMBL" id="MBI5248175.1"/>
    </source>
</evidence>
<dbReference type="PANTHER" id="PTHR36222:SF1">
    <property type="entry name" value="SERINE PROTEASE INHIBITOR RV3364C"/>
    <property type="match status" value="1"/>
</dbReference>
<reference evidence="2" key="1">
    <citation type="submission" date="2020-07" db="EMBL/GenBank/DDBJ databases">
        <title>Huge and variable diversity of episymbiotic CPR bacteria and DPANN archaea in groundwater ecosystems.</title>
        <authorList>
            <person name="He C.Y."/>
            <person name="Keren R."/>
            <person name="Whittaker M."/>
            <person name="Farag I.F."/>
            <person name="Doudna J."/>
            <person name="Cate J.H.D."/>
            <person name="Banfield J.F."/>
        </authorList>
    </citation>
    <scope>NUCLEOTIDE SEQUENCE</scope>
    <source>
        <strain evidence="2">NC_groundwater_1664_Pr3_B-0.1um_52_9</strain>
    </source>
</reference>